<reference evidence="1 2" key="1">
    <citation type="submission" date="2024-09" db="EMBL/GenBank/DDBJ databases">
        <authorList>
            <person name="Sun Q."/>
            <person name="Mori K."/>
        </authorList>
    </citation>
    <scope>NUCLEOTIDE SEQUENCE [LARGE SCALE GENOMIC DNA]</scope>
    <source>
        <strain evidence="1 2">JCM 3307</strain>
    </source>
</reference>
<dbReference type="EMBL" id="JBHMCA010000090">
    <property type="protein sequence ID" value="MFB9451578.1"/>
    <property type="molecule type" value="Genomic_DNA"/>
</dbReference>
<proteinExistence type="predicted"/>
<accession>A0ABV5MSR8</accession>
<gene>
    <name evidence="1" type="ORF">ACFFTR_51660</name>
</gene>
<dbReference type="InterPro" id="IPR011044">
    <property type="entry name" value="Quino_amine_DH_bsu"/>
</dbReference>
<comment type="caution">
    <text evidence="1">The sequence shown here is derived from an EMBL/GenBank/DDBJ whole genome shotgun (WGS) entry which is preliminary data.</text>
</comment>
<keyword evidence="2" id="KW-1185">Reference proteome</keyword>
<name>A0ABV5MSR8_9ACTN</name>
<organism evidence="1 2">
    <name type="scientific">Dactylosporangium vinaceum</name>
    <dbReference type="NCBI Taxonomy" id="53362"/>
    <lineage>
        <taxon>Bacteria</taxon>
        <taxon>Bacillati</taxon>
        <taxon>Actinomycetota</taxon>
        <taxon>Actinomycetes</taxon>
        <taxon>Micromonosporales</taxon>
        <taxon>Micromonosporaceae</taxon>
        <taxon>Dactylosporangium</taxon>
    </lineage>
</organism>
<dbReference type="Proteomes" id="UP001589608">
    <property type="component" value="Unassembled WGS sequence"/>
</dbReference>
<evidence type="ECO:0000313" key="1">
    <source>
        <dbReference type="EMBL" id="MFB9451578.1"/>
    </source>
</evidence>
<dbReference type="RefSeq" id="WP_223104194.1">
    <property type="nucleotide sequence ID" value="NZ_CP061913.1"/>
</dbReference>
<protein>
    <submittedName>
        <fullName evidence="1">Uncharacterized protein</fullName>
    </submittedName>
</protein>
<sequence length="577" mass="60451">MADPDPQLWSLVSGSVLDDPARAEEAAGRDDGHPAVEPARRRVLAAGDPAAVERLCLLATERPGLAAWCDEHALRPQRDTVYAAYLLLRGDLPRYEALDPAGHLLRGAFADVSPAVRRRLIAAMSAAHLDAATVATGPDRAAAARLLWEMPVTEAVAAVRSFGDWRPPGPAAAAVFDRLAAADPDVMARAAAEVPALPAGFAELALSGDGTRLAGLQYGPRKGVFEPAITEWDIDTGRALSHYAVPYDPDDPGRARPGRRRDGPRLLVHAGDTIIAVDPHGIGGYAGGHRRTLDPRGDYRSVARLGDGFAALRSDGLVVLGTATRITARHRQRGGHFVRLAAAPDGAHLAILAHEQLIVLDGHGREVQHRGPADLAPPELVGVGLMGVAFHAADGLAVLLSAATRERPPERLPAVIVWLRLTAGRLHREGVSRHRGMDIDVLDGTGLLALHSRNRRVVGVVDPRRPAAPPPHAEHLAGARVTAAAGRVAADRAGALTVRPTPGPHLLNRPMRDVGPGDVTRLAAAVTAGAGTPAVRAAMALLHACTLARLDTEISLGDLGVRPGDEDIALGGAHAPA</sequence>
<dbReference type="SUPFAM" id="SSF50969">
    <property type="entry name" value="YVTN repeat-like/Quinoprotein amine dehydrogenase"/>
    <property type="match status" value="1"/>
</dbReference>
<evidence type="ECO:0000313" key="2">
    <source>
        <dbReference type="Proteomes" id="UP001589608"/>
    </source>
</evidence>